<keyword evidence="4" id="KW-1185">Reference proteome</keyword>
<reference evidence="3 4" key="1">
    <citation type="submission" date="2017-01" db="EMBL/GenBank/DDBJ databases">
        <authorList>
            <person name="Erauso G."/>
        </authorList>
    </citation>
    <scope>NUCLEOTIDE SEQUENCE [LARGE SCALE GENOMIC DNA]</scope>
    <source>
        <strain evidence="3">MESINF1</strain>
    </source>
</reference>
<accession>A0A7Z7PNB6</accession>
<dbReference type="InterPro" id="IPR002737">
    <property type="entry name" value="MEMO1_fam"/>
</dbReference>
<dbReference type="Gene3D" id="3.40.830.10">
    <property type="entry name" value="LigB-like"/>
    <property type="match status" value="1"/>
</dbReference>
<organism evidence="3 4">
    <name type="scientific">Mesotoga infera</name>
    <dbReference type="NCBI Taxonomy" id="1236046"/>
    <lineage>
        <taxon>Bacteria</taxon>
        <taxon>Thermotogati</taxon>
        <taxon>Thermotogota</taxon>
        <taxon>Thermotogae</taxon>
        <taxon>Kosmotogales</taxon>
        <taxon>Kosmotogaceae</taxon>
        <taxon>Mesotoga</taxon>
    </lineage>
</organism>
<dbReference type="KEGG" id="minf:MESINF_0309"/>
<dbReference type="NCBIfam" id="TIGR04336">
    <property type="entry name" value="AmmeMemoSam_B"/>
    <property type="match status" value="1"/>
</dbReference>
<dbReference type="PANTHER" id="PTHR11060:SF0">
    <property type="entry name" value="PROTEIN MEMO1"/>
    <property type="match status" value="1"/>
</dbReference>
<protein>
    <recommendedName>
        <fullName evidence="2">MEMO1 family protein MESINF_0309</fullName>
    </recommendedName>
</protein>
<name>A0A7Z7PNB6_9BACT</name>
<dbReference type="Proteomes" id="UP000250796">
    <property type="component" value="Chromosome MESINF"/>
</dbReference>
<dbReference type="HAMAP" id="MF_00055">
    <property type="entry name" value="MEMO1"/>
    <property type="match status" value="1"/>
</dbReference>
<comment type="similarity">
    <text evidence="1 2">Belongs to the MEMO1 family.</text>
</comment>
<dbReference type="SUPFAM" id="SSF53213">
    <property type="entry name" value="LigB-like"/>
    <property type="match status" value="1"/>
</dbReference>
<evidence type="ECO:0000256" key="2">
    <source>
        <dbReference type="HAMAP-Rule" id="MF_00055"/>
    </source>
</evidence>
<dbReference type="AlphaFoldDB" id="A0A7Z7PNB6"/>
<evidence type="ECO:0000313" key="3">
    <source>
        <dbReference type="EMBL" id="SSC11758.1"/>
    </source>
</evidence>
<gene>
    <name evidence="3" type="ORF">MESINF_0309</name>
</gene>
<evidence type="ECO:0000256" key="1">
    <source>
        <dbReference type="ARBA" id="ARBA00006315"/>
    </source>
</evidence>
<evidence type="ECO:0000313" key="4">
    <source>
        <dbReference type="Proteomes" id="UP000250796"/>
    </source>
</evidence>
<sequence length="275" mass="29996">MTRKPVVSGKFYAGDSEDLKIQIKNCFLHPAGPGMLPTGGGQKRGLSGLIVPHAGYMASGPVAAWGYYEASLLVQPAVVLIVGPNHTGLGTRLSIWTDGAWSTPFGEVGIDEDLCRKLIDNSKGLIQADTSAHLYEHSIEVQLPFLQYVYSQISIVPIVMTDQRLELALILGDIVKNSIGDREDLLIIASSDLNHYEPHETTMKKDSRLVQLLVDGKYEEAYSLAGKERISACGLGPMVAVRSMFTEMKVLKNTSSGEIIGDRYRTVGYLASILR</sequence>
<dbReference type="RefSeq" id="WP_169698200.1">
    <property type="nucleotide sequence ID" value="NZ_LS974202.1"/>
</dbReference>
<dbReference type="PANTHER" id="PTHR11060">
    <property type="entry name" value="PROTEIN MEMO1"/>
    <property type="match status" value="1"/>
</dbReference>
<dbReference type="EMBL" id="LS974202">
    <property type="protein sequence ID" value="SSC11758.1"/>
    <property type="molecule type" value="Genomic_DNA"/>
</dbReference>
<dbReference type="CDD" id="cd07361">
    <property type="entry name" value="MEMO_like"/>
    <property type="match status" value="1"/>
</dbReference>
<proteinExistence type="inferred from homology"/>
<dbReference type="Pfam" id="PF01875">
    <property type="entry name" value="Memo"/>
    <property type="match status" value="1"/>
</dbReference>